<feature type="signal peptide" evidence="1">
    <location>
        <begin position="1"/>
        <end position="27"/>
    </location>
</feature>
<evidence type="ECO:0000256" key="1">
    <source>
        <dbReference type="SAM" id="SignalP"/>
    </source>
</evidence>
<feature type="chain" id="PRO_5045665848" description="Secreted protein" evidence="1">
    <location>
        <begin position="28"/>
        <end position="135"/>
    </location>
</feature>
<sequence length="135" mass="13961">MIRLGMAVWAATVLAFAGGMVAGVAHAGPPPPCTFRLSAPQVVHVDGADLVTATVDTEACGWPAQPYVRVACLQVQGDDSTRVCIQARGADRAQVFTGPYRPGATYTATGRGCGQWMGNPPAPDCQILGPHTATL</sequence>
<gene>
    <name evidence="2" type="ORF">MU0053_002299</name>
</gene>
<dbReference type="Proteomes" id="UP001190465">
    <property type="component" value="Chromosome"/>
</dbReference>
<keyword evidence="3" id="KW-1185">Reference proteome</keyword>
<accession>A0ABN9NDT0</accession>
<name>A0ABN9NDT0_9MYCO</name>
<keyword evidence="1" id="KW-0732">Signal</keyword>
<dbReference type="EMBL" id="OY726397">
    <property type="protein sequence ID" value="CAJ1502889.1"/>
    <property type="molecule type" value="Genomic_DNA"/>
</dbReference>
<dbReference type="RefSeq" id="WP_308482438.1">
    <property type="nucleotide sequence ID" value="NZ_OY726397.1"/>
</dbReference>
<evidence type="ECO:0000313" key="3">
    <source>
        <dbReference type="Proteomes" id="UP001190465"/>
    </source>
</evidence>
<protein>
    <recommendedName>
        <fullName evidence="4">Secreted protein</fullName>
    </recommendedName>
</protein>
<evidence type="ECO:0008006" key="4">
    <source>
        <dbReference type="Google" id="ProtNLM"/>
    </source>
</evidence>
<organism evidence="2 3">
    <name type="scientific">[Mycobacterium] burgundiense</name>
    <dbReference type="NCBI Taxonomy" id="3064286"/>
    <lineage>
        <taxon>Bacteria</taxon>
        <taxon>Bacillati</taxon>
        <taxon>Actinomycetota</taxon>
        <taxon>Actinomycetes</taxon>
        <taxon>Mycobacteriales</taxon>
        <taxon>Mycobacteriaceae</taxon>
        <taxon>Mycolicibacterium</taxon>
    </lineage>
</organism>
<evidence type="ECO:0000313" key="2">
    <source>
        <dbReference type="EMBL" id="CAJ1502889.1"/>
    </source>
</evidence>
<reference evidence="2 3" key="1">
    <citation type="submission" date="2023-08" db="EMBL/GenBank/DDBJ databases">
        <authorList>
            <person name="Folkvardsen B D."/>
            <person name="Norman A."/>
        </authorList>
    </citation>
    <scope>NUCLEOTIDE SEQUENCE [LARGE SCALE GENOMIC DNA]</scope>
    <source>
        <strain evidence="2 3">Mu0053</strain>
    </source>
</reference>
<proteinExistence type="predicted"/>